<dbReference type="InterPro" id="IPR025373">
    <property type="entry name" value="DUF4363"/>
</dbReference>
<gene>
    <name evidence="2" type="ORF">HZI73_15205</name>
</gene>
<sequence length="126" mass="14972">MNQMAVRKGLMITIVCIILGIFVFIMNSGNLLKQSFSDRDDFEKYLNALDTAVENEQWNRTMDIYDDLYDAWYQVEERIQFSIERDDIVSIRHSMDRLKGCIRVKSLDDAIINIEEIKSFWKHLEK</sequence>
<keyword evidence="1" id="KW-0472">Membrane</keyword>
<dbReference type="EMBL" id="CP058649">
    <property type="protein sequence ID" value="QUI23550.1"/>
    <property type="molecule type" value="Genomic_DNA"/>
</dbReference>
<keyword evidence="1" id="KW-0812">Transmembrane</keyword>
<dbReference type="Pfam" id="PF14276">
    <property type="entry name" value="DUF4363"/>
    <property type="match status" value="1"/>
</dbReference>
<evidence type="ECO:0000313" key="2">
    <source>
        <dbReference type="EMBL" id="QUI23550.1"/>
    </source>
</evidence>
<dbReference type="KEGG" id="vpy:HZI73_15205"/>
<evidence type="ECO:0000256" key="1">
    <source>
        <dbReference type="SAM" id="Phobius"/>
    </source>
</evidence>
<dbReference type="InterPro" id="IPR015926">
    <property type="entry name" value="Cytolysin/lectin"/>
</dbReference>
<keyword evidence="1" id="KW-1133">Transmembrane helix</keyword>
<protein>
    <submittedName>
        <fullName evidence="2">DUF4363 family protein</fullName>
    </submittedName>
</protein>
<proteinExistence type="predicted"/>
<organism evidence="2 3">
    <name type="scientific">Vallitalea pronyensis</name>
    <dbReference type="NCBI Taxonomy" id="1348613"/>
    <lineage>
        <taxon>Bacteria</taxon>
        <taxon>Bacillati</taxon>
        <taxon>Bacillota</taxon>
        <taxon>Clostridia</taxon>
        <taxon>Lachnospirales</taxon>
        <taxon>Vallitaleaceae</taxon>
        <taxon>Vallitalea</taxon>
    </lineage>
</organism>
<dbReference type="AlphaFoldDB" id="A0A8J8MKV8"/>
<dbReference type="SUPFAM" id="SSF63724">
    <property type="entry name" value="Cytolysin/lectin"/>
    <property type="match status" value="1"/>
</dbReference>
<evidence type="ECO:0000313" key="3">
    <source>
        <dbReference type="Proteomes" id="UP000683246"/>
    </source>
</evidence>
<name>A0A8J8MKV8_9FIRM</name>
<dbReference type="Proteomes" id="UP000683246">
    <property type="component" value="Chromosome"/>
</dbReference>
<reference evidence="2" key="1">
    <citation type="submission" date="2020-07" db="EMBL/GenBank/DDBJ databases">
        <title>Vallitalea pronyensis genome.</title>
        <authorList>
            <person name="Postec A."/>
        </authorList>
    </citation>
    <scope>NUCLEOTIDE SEQUENCE</scope>
    <source>
        <strain evidence="2">FatNI3</strain>
    </source>
</reference>
<dbReference type="RefSeq" id="WP_212694235.1">
    <property type="nucleotide sequence ID" value="NZ_CP058649.1"/>
</dbReference>
<feature type="transmembrane region" description="Helical" evidence="1">
    <location>
        <begin position="12"/>
        <end position="32"/>
    </location>
</feature>
<keyword evidence="3" id="KW-1185">Reference proteome</keyword>
<accession>A0A8J8MKV8</accession>